<accession>A0ACA9RCZ8</accession>
<evidence type="ECO:0000313" key="1">
    <source>
        <dbReference type="EMBL" id="CAG8787112.1"/>
    </source>
</evidence>
<comment type="caution">
    <text evidence="1">The sequence shown here is derived from an EMBL/GenBank/DDBJ whole genome shotgun (WGS) entry which is preliminary data.</text>
</comment>
<name>A0ACA9RCZ8_9GLOM</name>
<evidence type="ECO:0000313" key="2">
    <source>
        <dbReference type="Proteomes" id="UP000789920"/>
    </source>
</evidence>
<protein>
    <submittedName>
        <fullName evidence="1">31894_t:CDS:1</fullName>
    </submittedName>
</protein>
<reference evidence="1" key="1">
    <citation type="submission" date="2021-06" db="EMBL/GenBank/DDBJ databases">
        <authorList>
            <person name="Kallberg Y."/>
            <person name="Tangrot J."/>
            <person name="Rosling A."/>
        </authorList>
    </citation>
    <scope>NUCLEOTIDE SEQUENCE</scope>
    <source>
        <strain evidence="1">MA461A</strain>
    </source>
</reference>
<gene>
    <name evidence="1" type="ORF">RPERSI_LOCUS18487</name>
</gene>
<sequence>MNPKDVKIDDSSNNKGKIINNIPETLIQIFFSYYSVRRHTKNIIFTSWDEAEAFFLDYNAPNGFTVDKCRKKLLKQEYKTELSVMQA</sequence>
<proteinExistence type="predicted"/>
<keyword evidence="2" id="KW-1185">Reference proteome</keyword>
<dbReference type="Proteomes" id="UP000789920">
    <property type="component" value="Unassembled WGS sequence"/>
</dbReference>
<organism evidence="1 2">
    <name type="scientific">Racocetra persica</name>
    <dbReference type="NCBI Taxonomy" id="160502"/>
    <lineage>
        <taxon>Eukaryota</taxon>
        <taxon>Fungi</taxon>
        <taxon>Fungi incertae sedis</taxon>
        <taxon>Mucoromycota</taxon>
        <taxon>Glomeromycotina</taxon>
        <taxon>Glomeromycetes</taxon>
        <taxon>Diversisporales</taxon>
        <taxon>Gigasporaceae</taxon>
        <taxon>Racocetra</taxon>
    </lineage>
</organism>
<dbReference type="EMBL" id="CAJVQC010049076">
    <property type="protein sequence ID" value="CAG8787112.1"/>
    <property type="molecule type" value="Genomic_DNA"/>
</dbReference>